<accession>A0A1M7ATM5</accession>
<evidence type="ECO:0000313" key="3">
    <source>
        <dbReference type="Proteomes" id="UP000184363"/>
    </source>
</evidence>
<dbReference type="EMBL" id="FRAP01000030">
    <property type="protein sequence ID" value="SHL46073.1"/>
    <property type="molecule type" value="Genomic_DNA"/>
</dbReference>
<dbReference type="RefSeq" id="WP_073460363.1">
    <property type="nucleotide sequence ID" value="NZ_CALGVN010000041.1"/>
</dbReference>
<evidence type="ECO:0000259" key="1">
    <source>
        <dbReference type="Pfam" id="PF07110"/>
    </source>
</evidence>
<reference evidence="2 3" key="1">
    <citation type="submission" date="2016-11" db="EMBL/GenBank/DDBJ databases">
        <authorList>
            <person name="Jaros S."/>
            <person name="Januszkiewicz K."/>
            <person name="Wedrychowicz H."/>
        </authorList>
    </citation>
    <scope>NUCLEOTIDE SEQUENCE [LARGE SCALE GENOMIC DNA]</scope>
    <source>
        <strain evidence="2 3">DSM 43832</strain>
    </source>
</reference>
<proteinExistence type="predicted"/>
<dbReference type="SUPFAM" id="SSF54909">
    <property type="entry name" value="Dimeric alpha+beta barrel"/>
    <property type="match status" value="1"/>
</dbReference>
<dbReference type="Proteomes" id="UP000184363">
    <property type="component" value="Unassembled WGS sequence"/>
</dbReference>
<gene>
    <name evidence="2" type="ORF">SAMN05443637_1302</name>
</gene>
<dbReference type="InterPro" id="IPR009799">
    <property type="entry name" value="EthD_dom"/>
</dbReference>
<name>A0A1M7ATM5_PSETH</name>
<dbReference type="OrthoDB" id="3535638at2"/>
<keyword evidence="3" id="KW-1185">Reference proteome</keyword>
<organism evidence="2 3">
    <name type="scientific">Pseudonocardia thermophila</name>
    <dbReference type="NCBI Taxonomy" id="1848"/>
    <lineage>
        <taxon>Bacteria</taxon>
        <taxon>Bacillati</taxon>
        <taxon>Actinomycetota</taxon>
        <taxon>Actinomycetes</taxon>
        <taxon>Pseudonocardiales</taxon>
        <taxon>Pseudonocardiaceae</taxon>
        <taxon>Pseudonocardia</taxon>
    </lineage>
</organism>
<dbReference type="GO" id="GO:0016491">
    <property type="term" value="F:oxidoreductase activity"/>
    <property type="evidence" value="ECO:0007669"/>
    <property type="project" value="InterPro"/>
</dbReference>
<dbReference type="Pfam" id="PF07110">
    <property type="entry name" value="EthD"/>
    <property type="match status" value="1"/>
</dbReference>
<evidence type="ECO:0000313" key="2">
    <source>
        <dbReference type="EMBL" id="SHL46073.1"/>
    </source>
</evidence>
<dbReference type="Gene3D" id="3.30.70.100">
    <property type="match status" value="1"/>
</dbReference>
<dbReference type="InterPro" id="IPR011008">
    <property type="entry name" value="Dimeric_a/b-barrel"/>
</dbReference>
<feature type="domain" description="EthD" evidence="1">
    <location>
        <begin position="126"/>
        <end position="219"/>
    </location>
</feature>
<sequence>MSDPMLSIVLARKPETTATALETALRAETETLRAAGWTATAAIAVEPDPFVGTAHGAAVPARVDALLSLHLPDPPPLAELAGVVADVAARLGDQIDPGRCAAVHGVEHTVIDGDGPLQISFALRRRPTMSHEQFSDYWLNTHGRMAKEAPRRKTRTGYRQLHADLDASRTIAQTAGLCRVAYDGLVSSDHVDAERMRKIFSHPAVAETALADERTFIDHRSSAIGLLRRLDG</sequence>
<dbReference type="STRING" id="1848.SAMN05443637_1302"/>
<protein>
    <submittedName>
        <fullName evidence="2">EthD domain-containing protein</fullName>
    </submittedName>
</protein>
<dbReference type="AlphaFoldDB" id="A0A1M7ATM5"/>